<sequence>MSISSWFIKRPIASSLFMVALFAVGIAAYPFLPVAALPQVDFPTIQVSAQLPGADPRTMATSVTQPLERQFAQIPGVSQITSTSTLGSSSIILQFDLSRDIDSAAQDVQTAINAAGGQLPTGLPSPPTYRKVNPADPPIMILALTSDVIPLTGVDDYAENVLAQHISQLDGVSQVVVFGQQKPAIRVQVNPSEIAARNLGLEDIRSAITSLSTDAPKGTIQGVARTYTIYDNDQLLDAEGWNDAIVAYKNGAPVRIKDIGQAISAPENTQLAAWANGKPAILLPIFKLPGANVIDTVAAIKAAMPQLKAISPGAVDISILSDRTETIQASVLDVETTLAITIGLVVMVIFVFLRSFWSTAIPSVTVPLALMATLALMYVAGFSLDNLSLMALSIAIGFVVDDAIVMIENIQRHIEMGKSPRDAAIDGAGEIGFTIVSISASLVAVFTPLLLMGGLVGRLFQEFAITVTMTIVVSAIVSLTITPMLAARFLKPEAQASHGRVFMIFERGFDALLAGYRRTLDQALRFHAVTFSVFLASMAATAFLFIEIPKGFFPTQDTGLLIGQLEASQGISFAQMVRLQKQAGAIIQSDPDVSTIGMAVGGGAGQTVNITRMFITLKPHDQRTASATDIIRRLNPKLEEISGAQLFLQAAQDINVGGRASATQYQYTLQDGNGAELDQWASKLLEKFKALPELADVASDQQNGGATITLAIDRDQAARFGIEAQTIDNTLYDAFGQRQVAQFFTDVNSYHVVLEVSPGFKDSPSAIDSLYIKSPLTGEQVPLNLLVKQSTEPTAVLAVTHQSQFPSVTLSFNLAKGVALSQAVAAINAAQHELGTPATLNGTFQGNAQAFQSSLASEPLLVLAALCVIYLILGVLYESYVHPVTILSTLPSAGLGALAMLWGFGFDFTIIALIGVILLIGIVKKNGILIVDFALEAQLDLGMSPQEAIRHSCLQRFRPILMTTCAALFAGVPLMLGHGTGSELRQPLGYTVVGGLIISQLMTLYTTPVVYLYLERLSQAFSRQAHAEEEQRSNKPS</sequence>
<feature type="transmembrane region" description="Helical" evidence="8">
    <location>
        <begin position="910"/>
        <end position="935"/>
    </location>
</feature>
<comment type="subcellular location">
    <subcellularLocation>
        <location evidence="1">Cell inner membrane</location>
        <topology evidence="1">Multi-pass membrane protein</topology>
    </subcellularLocation>
</comment>
<gene>
    <name evidence="9" type="ORF">A6U91_21310</name>
</gene>
<dbReference type="RefSeq" id="WP_065689053.1">
    <property type="nucleotide sequence ID" value="NZ_LXKT01000029.1"/>
</dbReference>
<dbReference type="Gene3D" id="3.30.70.1430">
    <property type="entry name" value="Multidrug efflux transporter AcrB pore domain"/>
    <property type="match status" value="2"/>
</dbReference>
<dbReference type="GO" id="GO:0005886">
    <property type="term" value="C:plasma membrane"/>
    <property type="evidence" value="ECO:0007669"/>
    <property type="project" value="UniProtKB-SubCell"/>
</dbReference>
<feature type="transmembrane region" description="Helical" evidence="8">
    <location>
        <begin position="988"/>
        <end position="1014"/>
    </location>
</feature>
<dbReference type="InterPro" id="IPR001036">
    <property type="entry name" value="Acrflvin-R"/>
</dbReference>
<evidence type="ECO:0000256" key="2">
    <source>
        <dbReference type="ARBA" id="ARBA00022448"/>
    </source>
</evidence>
<evidence type="ECO:0000256" key="7">
    <source>
        <dbReference type="ARBA" id="ARBA00023136"/>
    </source>
</evidence>
<dbReference type="Proteomes" id="UP000093451">
    <property type="component" value="Unassembled WGS sequence"/>
</dbReference>
<dbReference type="PRINTS" id="PR00702">
    <property type="entry name" value="ACRIFLAVINRP"/>
</dbReference>
<evidence type="ECO:0000256" key="8">
    <source>
        <dbReference type="SAM" id="Phobius"/>
    </source>
</evidence>
<keyword evidence="5 8" id="KW-0812">Transmembrane</keyword>
<dbReference type="FunFam" id="3.30.70.1430:FF:000001">
    <property type="entry name" value="Efflux pump membrane transporter"/>
    <property type="match status" value="1"/>
</dbReference>
<keyword evidence="7 8" id="KW-0472">Membrane</keyword>
<organism evidence="9 10">
    <name type="scientific">Agrobacterium tumefaciens</name>
    <dbReference type="NCBI Taxonomy" id="358"/>
    <lineage>
        <taxon>Bacteria</taxon>
        <taxon>Pseudomonadati</taxon>
        <taxon>Pseudomonadota</taxon>
        <taxon>Alphaproteobacteria</taxon>
        <taxon>Hyphomicrobiales</taxon>
        <taxon>Rhizobiaceae</taxon>
        <taxon>Rhizobium/Agrobacterium group</taxon>
        <taxon>Agrobacterium</taxon>
        <taxon>Agrobacterium tumefaciens complex</taxon>
    </lineage>
</organism>
<proteinExistence type="predicted"/>
<feature type="transmembrane region" description="Helical" evidence="8">
    <location>
        <begin position="860"/>
        <end position="877"/>
    </location>
</feature>
<comment type="caution">
    <text evidence="9">The sequence shown here is derived from an EMBL/GenBank/DDBJ whole genome shotgun (WGS) entry which is preliminary data.</text>
</comment>
<dbReference type="AlphaFoldDB" id="A0AB36EKX3"/>
<dbReference type="InterPro" id="IPR027463">
    <property type="entry name" value="AcrB_DN_DC_subdom"/>
</dbReference>
<dbReference type="Gene3D" id="3.30.70.1320">
    <property type="entry name" value="Multidrug efflux transporter AcrB pore domain like"/>
    <property type="match status" value="1"/>
</dbReference>
<evidence type="ECO:0000256" key="1">
    <source>
        <dbReference type="ARBA" id="ARBA00004429"/>
    </source>
</evidence>
<accession>A0AB36EKX3</accession>
<evidence type="ECO:0000256" key="3">
    <source>
        <dbReference type="ARBA" id="ARBA00022475"/>
    </source>
</evidence>
<dbReference type="Gene3D" id="1.20.1640.10">
    <property type="entry name" value="Multidrug efflux transporter AcrB transmembrane domain"/>
    <property type="match status" value="2"/>
</dbReference>
<dbReference type="Gene3D" id="3.30.2090.10">
    <property type="entry name" value="Multidrug efflux transporter AcrB TolC docking domain, DN and DC subdomains"/>
    <property type="match status" value="2"/>
</dbReference>
<name>A0AB36EKX3_AGRTU</name>
<dbReference type="SUPFAM" id="SSF82866">
    <property type="entry name" value="Multidrug efflux transporter AcrB transmembrane domain"/>
    <property type="match status" value="2"/>
</dbReference>
<feature type="transmembrane region" description="Helical" evidence="8">
    <location>
        <begin position="526"/>
        <end position="546"/>
    </location>
</feature>
<dbReference type="PANTHER" id="PTHR32063:SF30">
    <property type="entry name" value="ACRB_ACRD_ACRF FAMILY PROTEIN"/>
    <property type="match status" value="1"/>
</dbReference>
<feature type="transmembrane region" description="Helical" evidence="8">
    <location>
        <begin position="364"/>
        <end position="384"/>
    </location>
</feature>
<evidence type="ECO:0000313" key="10">
    <source>
        <dbReference type="Proteomes" id="UP000093451"/>
    </source>
</evidence>
<keyword evidence="6 8" id="KW-1133">Transmembrane helix</keyword>
<dbReference type="Gene3D" id="3.30.70.1440">
    <property type="entry name" value="Multidrug efflux transporter AcrB pore domain"/>
    <property type="match status" value="1"/>
</dbReference>
<dbReference type="PANTHER" id="PTHR32063">
    <property type="match status" value="1"/>
</dbReference>
<feature type="transmembrane region" description="Helical" evidence="8">
    <location>
        <begin position="463"/>
        <end position="490"/>
    </location>
</feature>
<keyword evidence="3" id="KW-1003">Cell membrane</keyword>
<keyword evidence="4" id="KW-0997">Cell inner membrane</keyword>
<feature type="transmembrane region" description="Helical" evidence="8">
    <location>
        <begin position="12"/>
        <end position="32"/>
    </location>
</feature>
<dbReference type="EMBL" id="LXKT01000029">
    <property type="protein sequence ID" value="OCJ32727.1"/>
    <property type="molecule type" value="Genomic_DNA"/>
</dbReference>
<evidence type="ECO:0000256" key="4">
    <source>
        <dbReference type="ARBA" id="ARBA00022519"/>
    </source>
</evidence>
<dbReference type="SUPFAM" id="SSF82693">
    <property type="entry name" value="Multidrug efflux transporter AcrB pore domain, PN1, PN2, PC1 and PC2 subdomains"/>
    <property type="match status" value="3"/>
</dbReference>
<evidence type="ECO:0000313" key="9">
    <source>
        <dbReference type="EMBL" id="OCJ32727.1"/>
    </source>
</evidence>
<evidence type="ECO:0000256" key="6">
    <source>
        <dbReference type="ARBA" id="ARBA00022989"/>
    </source>
</evidence>
<dbReference type="FunFam" id="1.20.1640.10:FF:000001">
    <property type="entry name" value="Efflux pump membrane transporter"/>
    <property type="match status" value="1"/>
</dbReference>
<dbReference type="Pfam" id="PF00873">
    <property type="entry name" value="ACR_tran"/>
    <property type="match status" value="1"/>
</dbReference>
<protein>
    <submittedName>
        <fullName evidence="9">Acriflavine resistance protein B</fullName>
    </submittedName>
</protein>
<feature type="transmembrane region" description="Helical" evidence="8">
    <location>
        <begin position="431"/>
        <end position="451"/>
    </location>
</feature>
<reference evidence="9 10" key="1">
    <citation type="journal article" date="2016" name="PeerJ">
        <title>Gall-ID: tools for genotyping gall-causing phytopathogenic bacteria.</title>
        <authorList>
            <person name="Davis E.W.II."/>
            <person name="Weisberg A.J."/>
            <person name="Tabima J.F."/>
            <person name="Grunwald N.J."/>
            <person name="Chang J.H."/>
        </authorList>
    </citation>
    <scope>NUCLEOTIDE SEQUENCE [LARGE SCALE GENOMIC DNA]</scope>
    <source>
        <strain evidence="9 10">N2/73</strain>
    </source>
</reference>
<feature type="transmembrane region" description="Helical" evidence="8">
    <location>
        <begin position="956"/>
        <end position="976"/>
    </location>
</feature>
<feature type="transmembrane region" description="Helical" evidence="8">
    <location>
        <begin position="338"/>
        <end position="357"/>
    </location>
</feature>
<keyword evidence="2" id="KW-0813">Transport</keyword>
<dbReference type="SUPFAM" id="SSF82714">
    <property type="entry name" value="Multidrug efflux transporter AcrB TolC docking domain, DN and DC subdomains"/>
    <property type="match status" value="2"/>
</dbReference>
<dbReference type="GO" id="GO:0042910">
    <property type="term" value="F:xenobiotic transmembrane transporter activity"/>
    <property type="evidence" value="ECO:0007669"/>
    <property type="project" value="TreeGrafter"/>
</dbReference>
<evidence type="ECO:0000256" key="5">
    <source>
        <dbReference type="ARBA" id="ARBA00022692"/>
    </source>
</evidence>